<gene>
    <name evidence="2" type="ORF">g.42725</name>
</gene>
<dbReference type="AlphaFoldDB" id="A0A1B6I087"/>
<keyword evidence="1" id="KW-0175">Coiled coil</keyword>
<sequence>MDDQKEESSSRSSTSIFESLEHFRTLYSEQVQKPDDSYDGLKARVKVLQKWVKDLTDQNDLLVKTVEELETDALQRLTLLEANITDNQNPQISSCNLSTKGLDQVEGLRQELEDVKKQLSEKEKLVAKYQNRIIELRGSIEKGRSSDEQVFVQRNVVSELHEFNFDQEQQSHSSVKKEETLVEVLGIKERSLSHLEHLTEQLEQKEHTIGCLKNQLQQYREAPNALYRIRQQVDWFTENISQQCASGNVPEEFKKCITTMLEELRESIECCNLVPSSTGPCKVR</sequence>
<protein>
    <submittedName>
        <fullName evidence="2">Uncharacterized protein</fullName>
    </submittedName>
</protein>
<evidence type="ECO:0000313" key="2">
    <source>
        <dbReference type="EMBL" id="JAS80333.1"/>
    </source>
</evidence>
<evidence type="ECO:0000256" key="1">
    <source>
        <dbReference type="SAM" id="Coils"/>
    </source>
</evidence>
<reference evidence="2" key="1">
    <citation type="submission" date="2015-11" db="EMBL/GenBank/DDBJ databases">
        <title>De novo transcriptome assembly of four potential Pierce s Disease insect vectors from Arizona vineyards.</title>
        <authorList>
            <person name="Tassone E.E."/>
        </authorList>
    </citation>
    <scope>NUCLEOTIDE SEQUENCE</scope>
</reference>
<name>A0A1B6I087_9HEMI</name>
<accession>A0A1B6I087</accession>
<dbReference type="EMBL" id="GECU01027373">
    <property type="protein sequence ID" value="JAS80333.1"/>
    <property type="molecule type" value="Transcribed_RNA"/>
</dbReference>
<feature type="coiled-coil region" evidence="1">
    <location>
        <begin position="195"/>
        <end position="222"/>
    </location>
</feature>
<organism evidence="2">
    <name type="scientific">Homalodisca liturata</name>
    <dbReference type="NCBI Taxonomy" id="320908"/>
    <lineage>
        <taxon>Eukaryota</taxon>
        <taxon>Metazoa</taxon>
        <taxon>Ecdysozoa</taxon>
        <taxon>Arthropoda</taxon>
        <taxon>Hexapoda</taxon>
        <taxon>Insecta</taxon>
        <taxon>Pterygota</taxon>
        <taxon>Neoptera</taxon>
        <taxon>Paraneoptera</taxon>
        <taxon>Hemiptera</taxon>
        <taxon>Auchenorrhyncha</taxon>
        <taxon>Membracoidea</taxon>
        <taxon>Cicadellidae</taxon>
        <taxon>Cicadellinae</taxon>
        <taxon>Proconiini</taxon>
        <taxon>Homalodisca</taxon>
    </lineage>
</organism>
<proteinExistence type="predicted"/>
<feature type="coiled-coil region" evidence="1">
    <location>
        <begin position="102"/>
        <end position="139"/>
    </location>
</feature>